<name>A0A0G1GIY5_9BACT</name>
<sequence>MRFHKFTTVFTPEEDDSEVYNVSVPALPEIHTFGCSFEEARFMAQDAMELVILSKLEQGDSIPVDKKPVKIKKNEKVEEMEINSLLFPGILK</sequence>
<dbReference type="InterPro" id="IPR035069">
    <property type="entry name" value="TTHA1013/TTHA0281-like"/>
</dbReference>
<dbReference type="Proteomes" id="UP000034894">
    <property type="component" value="Unassembled WGS sequence"/>
</dbReference>
<evidence type="ECO:0000313" key="3">
    <source>
        <dbReference type="Proteomes" id="UP000034894"/>
    </source>
</evidence>
<gene>
    <name evidence="2" type="ORF">UV73_C0001G0249</name>
</gene>
<reference evidence="2 3" key="1">
    <citation type="journal article" date="2015" name="Nature">
        <title>rRNA introns, odd ribosomes, and small enigmatic genomes across a large radiation of phyla.</title>
        <authorList>
            <person name="Brown C.T."/>
            <person name="Hug L.A."/>
            <person name="Thomas B.C."/>
            <person name="Sharon I."/>
            <person name="Castelle C.J."/>
            <person name="Singh A."/>
            <person name="Wilkins M.J."/>
            <person name="Williams K.H."/>
            <person name="Banfield J.F."/>
        </authorList>
    </citation>
    <scope>NUCLEOTIDE SEQUENCE [LARGE SCALE GENOMIC DNA]</scope>
</reference>
<evidence type="ECO:0000313" key="2">
    <source>
        <dbReference type="EMBL" id="KKS98728.1"/>
    </source>
</evidence>
<dbReference type="InterPro" id="IPR031807">
    <property type="entry name" value="HicB-like"/>
</dbReference>
<dbReference type="Pfam" id="PF15919">
    <property type="entry name" value="HicB_lk_antitox"/>
    <property type="match status" value="1"/>
</dbReference>
<dbReference type="EMBL" id="LCFP01000001">
    <property type="protein sequence ID" value="KKS98728.1"/>
    <property type="molecule type" value="Genomic_DNA"/>
</dbReference>
<comment type="caution">
    <text evidence="2">The sequence shown here is derived from an EMBL/GenBank/DDBJ whole genome shotgun (WGS) entry which is preliminary data.</text>
</comment>
<organism evidence="2 3">
    <name type="scientific">Candidatus Gottesmanbacteria bacterium GW2011_GWA2_43_14</name>
    <dbReference type="NCBI Taxonomy" id="1618443"/>
    <lineage>
        <taxon>Bacteria</taxon>
        <taxon>Candidatus Gottesmaniibacteriota</taxon>
    </lineage>
</organism>
<dbReference type="Gene3D" id="3.30.160.250">
    <property type="match status" value="1"/>
</dbReference>
<dbReference type="AlphaFoldDB" id="A0A0G1GIY5"/>
<accession>A0A0G1GIY5</accession>
<protein>
    <recommendedName>
        <fullName evidence="1">HicB-like antitoxin of toxin-antitoxin system domain-containing protein</fullName>
    </recommendedName>
</protein>
<dbReference type="SUPFAM" id="SSF143100">
    <property type="entry name" value="TTHA1013/TTHA0281-like"/>
    <property type="match status" value="1"/>
</dbReference>
<evidence type="ECO:0000259" key="1">
    <source>
        <dbReference type="Pfam" id="PF15919"/>
    </source>
</evidence>
<proteinExistence type="predicted"/>
<feature type="domain" description="HicB-like antitoxin of toxin-antitoxin system" evidence="1">
    <location>
        <begin position="13"/>
        <end position="74"/>
    </location>
</feature>